<accession>A0A5A7QJ91</accession>
<protein>
    <submittedName>
        <fullName evidence="2">Eukaryotic translation initiation factor 3subunit M</fullName>
    </submittedName>
</protein>
<reference evidence="3" key="1">
    <citation type="journal article" date="2019" name="Curr. Biol.">
        <title>Genome Sequence of Striga asiatica Provides Insight into the Evolution of Plant Parasitism.</title>
        <authorList>
            <person name="Yoshida S."/>
            <person name="Kim S."/>
            <person name="Wafula E.K."/>
            <person name="Tanskanen J."/>
            <person name="Kim Y.M."/>
            <person name="Honaas L."/>
            <person name="Yang Z."/>
            <person name="Spallek T."/>
            <person name="Conn C.E."/>
            <person name="Ichihashi Y."/>
            <person name="Cheong K."/>
            <person name="Cui S."/>
            <person name="Der J.P."/>
            <person name="Gundlach H."/>
            <person name="Jiao Y."/>
            <person name="Hori C."/>
            <person name="Ishida J.K."/>
            <person name="Kasahara H."/>
            <person name="Kiba T."/>
            <person name="Kim M.S."/>
            <person name="Koo N."/>
            <person name="Laohavisit A."/>
            <person name="Lee Y.H."/>
            <person name="Lumba S."/>
            <person name="McCourt P."/>
            <person name="Mortimer J.C."/>
            <person name="Mutuku J.M."/>
            <person name="Nomura T."/>
            <person name="Sasaki-Sekimoto Y."/>
            <person name="Seto Y."/>
            <person name="Wang Y."/>
            <person name="Wakatake T."/>
            <person name="Sakakibara H."/>
            <person name="Demura T."/>
            <person name="Yamaguchi S."/>
            <person name="Yoneyama K."/>
            <person name="Manabe R.I."/>
            <person name="Nelson D.C."/>
            <person name="Schulman A.H."/>
            <person name="Timko M.P."/>
            <person name="dePamphilis C.W."/>
            <person name="Choi D."/>
            <person name="Shirasu K."/>
        </authorList>
    </citation>
    <scope>NUCLEOTIDE SEQUENCE [LARGE SCALE GENOMIC DNA]</scope>
    <source>
        <strain evidence="3">cv. UVA1</strain>
    </source>
</reference>
<dbReference type="EMBL" id="BKCP01007182">
    <property type="protein sequence ID" value="GER45405.1"/>
    <property type="molecule type" value="Genomic_DNA"/>
</dbReference>
<sequence>MNFMCTKSTSSHPDPPLSSPTKFHAPPAITSSFCNFSHRLPPNVADTVPDSADAADLVPVSAQCRRPRWRDFPSLPRVIFALIEGQPKPLLPVDIPGLDARPEIPIKRLNQSCDRQVDRAVGQREPNADPPARPERDQLKVLPLVLDVGSEEPLGPELERVGPDLRVTPYGPRVDEHLGALRDVVAHIVGGFLRGQHWVEAEGLLNDRLQVRHILDVFLLNPPVNAHDPTHRDDDIDILLRHPIWPILSIPLVLEQHVKEILLLPNLPCLALIQPLLYKPRRNPHRNLQIPLHLPLHPGRVHPLEPRQIIGYIRRPSQLEHPVHAVKELPRLRVLGIQQVPRQHQVPDEIEGHQEEEPAELDGPRASLGPVSGRLLDDPSLHVVADAVSEVGGLVHALVDEELHGAEAAEDAPVAAELVHAEGAGVEVVGGEDVGDLAVGEGEVVLLEELGGSGRALDDHGVDGAELEPDDGAVGRAPAVHGGVGEVAQLVEITEDGDALGAGGCLARGFWPEEGYGEEEEAG</sequence>
<evidence type="ECO:0000313" key="2">
    <source>
        <dbReference type="EMBL" id="GER45405.1"/>
    </source>
</evidence>
<evidence type="ECO:0000256" key="1">
    <source>
        <dbReference type="SAM" id="MobiDB-lite"/>
    </source>
</evidence>
<keyword evidence="3" id="KW-1185">Reference proteome</keyword>
<comment type="caution">
    <text evidence="2">The sequence shown here is derived from an EMBL/GenBank/DDBJ whole genome shotgun (WGS) entry which is preliminary data.</text>
</comment>
<evidence type="ECO:0000313" key="3">
    <source>
        <dbReference type="Proteomes" id="UP000325081"/>
    </source>
</evidence>
<dbReference type="GO" id="GO:0003743">
    <property type="term" value="F:translation initiation factor activity"/>
    <property type="evidence" value="ECO:0007669"/>
    <property type="project" value="UniProtKB-KW"/>
</dbReference>
<organism evidence="2 3">
    <name type="scientific">Striga asiatica</name>
    <name type="common">Asiatic witchweed</name>
    <name type="synonym">Buchnera asiatica</name>
    <dbReference type="NCBI Taxonomy" id="4170"/>
    <lineage>
        <taxon>Eukaryota</taxon>
        <taxon>Viridiplantae</taxon>
        <taxon>Streptophyta</taxon>
        <taxon>Embryophyta</taxon>
        <taxon>Tracheophyta</taxon>
        <taxon>Spermatophyta</taxon>
        <taxon>Magnoliopsida</taxon>
        <taxon>eudicotyledons</taxon>
        <taxon>Gunneridae</taxon>
        <taxon>Pentapetalae</taxon>
        <taxon>asterids</taxon>
        <taxon>lamiids</taxon>
        <taxon>Lamiales</taxon>
        <taxon>Orobanchaceae</taxon>
        <taxon>Buchnereae</taxon>
        <taxon>Striga</taxon>
    </lineage>
</organism>
<dbReference type="AlphaFoldDB" id="A0A5A7QJ91"/>
<gene>
    <name evidence="2" type="ORF">STAS_22347</name>
</gene>
<keyword evidence="2" id="KW-0648">Protein biosynthesis</keyword>
<keyword evidence="2" id="KW-0396">Initiation factor</keyword>
<dbReference type="Proteomes" id="UP000325081">
    <property type="component" value="Unassembled WGS sequence"/>
</dbReference>
<feature type="region of interest" description="Disordered" evidence="1">
    <location>
        <begin position="1"/>
        <end position="21"/>
    </location>
</feature>
<proteinExistence type="predicted"/>
<feature type="compositionally biased region" description="Polar residues" evidence="1">
    <location>
        <begin position="1"/>
        <end position="12"/>
    </location>
</feature>
<name>A0A5A7QJ91_STRAF</name>
<feature type="region of interest" description="Disordered" evidence="1">
    <location>
        <begin position="115"/>
        <end position="136"/>
    </location>
</feature>